<comment type="caution">
    <text evidence="1">The sequence shown here is derived from an EMBL/GenBank/DDBJ whole genome shotgun (WGS) entry which is preliminary data.</text>
</comment>
<keyword evidence="2" id="KW-1185">Reference proteome</keyword>
<reference evidence="1 2" key="1">
    <citation type="submission" date="2021-06" db="EMBL/GenBank/DDBJ databases">
        <authorList>
            <person name="Palmer J.M."/>
        </authorList>
    </citation>
    <scope>NUCLEOTIDE SEQUENCE [LARGE SCALE GENOMIC DNA]</scope>
    <source>
        <strain evidence="1 2">CL_MEX2019</strain>
        <tissue evidence="1">Muscle</tissue>
    </source>
</reference>
<dbReference type="Proteomes" id="UP001352852">
    <property type="component" value="Unassembled WGS sequence"/>
</dbReference>
<accession>A0ABU7E0A0</accession>
<gene>
    <name evidence="1" type="ORF">CHARACLAT_007871</name>
</gene>
<sequence>MVSQPVSIGYKIIGKTAGLTDVQKTVIDNLLKEVKPEKVIPTELVVQSPVSKHIHRKLSRSKILLRIWGSFIMSGLRLESVHQEPPHRRILQTGYKCCSPRVKPLLNLRRQKFLMG</sequence>
<organism evidence="1 2">
    <name type="scientific">Characodon lateralis</name>
    <dbReference type="NCBI Taxonomy" id="208331"/>
    <lineage>
        <taxon>Eukaryota</taxon>
        <taxon>Metazoa</taxon>
        <taxon>Chordata</taxon>
        <taxon>Craniata</taxon>
        <taxon>Vertebrata</taxon>
        <taxon>Euteleostomi</taxon>
        <taxon>Actinopterygii</taxon>
        <taxon>Neopterygii</taxon>
        <taxon>Teleostei</taxon>
        <taxon>Neoteleostei</taxon>
        <taxon>Acanthomorphata</taxon>
        <taxon>Ovalentaria</taxon>
        <taxon>Atherinomorphae</taxon>
        <taxon>Cyprinodontiformes</taxon>
        <taxon>Goodeidae</taxon>
        <taxon>Characodon</taxon>
    </lineage>
</organism>
<evidence type="ECO:0000313" key="2">
    <source>
        <dbReference type="Proteomes" id="UP001352852"/>
    </source>
</evidence>
<name>A0ABU7E0A0_9TELE</name>
<protein>
    <submittedName>
        <fullName evidence="1">Uncharacterized protein</fullName>
    </submittedName>
</protein>
<proteinExistence type="predicted"/>
<dbReference type="EMBL" id="JAHUTJ010041431">
    <property type="protein sequence ID" value="MED6280150.1"/>
    <property type="molecule type" value="Genomic_DNA"/>
</dbReference>
<evidence type="ECO:0000313" key="1">
    <source>
        <dbReference type="EMBL" id="MED6280150.1"/>
    </source>
</evidence>